<dbReference type="STRING" id="768704.Desmer_3419"/>
<dbReference type="RefSeq" id="WP_014904182.1">
    <property type="nucleotide sequence ID" value="NC_018515.1"/>
</dbReference>
<reference evidence="2" key="2">
    <citation type="submission" date="2012-08" db="EMBL/GenBank/DDBJ databases">
        <title>Finished genome of Desulfosporosinus meridiei DSM 13257.</title>
        <authorList>
            <person name="Huntemann M."/>
            <person name="Wei C.-L."/>
            <person name="Han J."/>
            <person name="Detter J.C."/>
            <person name="Han C."/>
            <person name="Davenport K."/>
            <person name="Daligault H."/>
            <person name="Erkkila T."/>
            <person name="Gu W."/>
            <person name="Munk A.C.C."/>
            <person name="Teshima H."/>
            <person name="Xu Y."/>
            <person name="Chain P."/>
            <person name="Tapia R."/>
            <person name="Chen A."/>
            <person name="Krypides N."/>
            <person name="Mavromatis K."/>
            <person name="Markowitz V."/>
            <person name="Szeto E."/>
            <person name="Ivanova N."/>
            <person name="Mikhailova N."/>
            <person name="Ovchinnikova G."/>
            <person name="Pagani I."/>
            <person name="Pati A."/>
            <person name="Goodwin L."/>
            <person name="Peters L."/>
            <person name="Pitluck S."/>
            <person name="Woyke T."/>
            <person name="Pester M."/>
            <person name="Spring S."/>
            <person name="Ollivier B."/>
            <person name="Rattei T."/>
            <person name="Klenk H.-P."/>
            <person name="Wagner M."/>
            <person name="Loy A."/>
        </authorList>
    </citation>
    <scope>NUCLEOTIDE SEQUENCE [LARGE SCALE GENOMIC DNA]</scope>
    <source>
        <strain evidence="2">ATCC BAA-275 / DSM 13257 / NCIMB 13706 / S10</strain>
    </source>
</reference>
<name>J7J1T2_DESMD</name>
<evidence type="ECO:0000313" key="1">
    <source>
        <dbReference type="EMBL" id="AFQ45273.1"/>
    </source>
</evidence>
<evidence type="ECO:0000313" key="2">
    <source>
        <dbReference type="Proteomes" id="UP000005262"/>
    </source>
</evidence>
<dbReference type="HOGENOM" id="CLU_1254271_0_0_9"/>
<accession>J7J1T2</accession>
<dbReference type="EMBL" id="CP003629">
    <property type="protein sequence ID" value="AFQ45273.1"/>
    <property type="molecule type" value="Genomic_DNA"/>
</dbReference>
<dbReference type="OrthoDB" id="9820269at2"/>
<dbReference type="Proteomes" id="UP000005262">
    <property type="component" value="Chromosome"/>
</dbReference>
<keyword evidence="2" id="KW-1185">Reference proteome</keyword>
<organism evidence="1 2">
    <name type="scientific">Desulfosporosinus meridiei (strain ATCC BAA-275 / DSM 13257 / KCTC 12902 / NCIMB 13706 / S10)</name>
    <dbReference type="NCBI Taxonomy" id="768704"/>
    <lineage>
        <taxon>Bacteria</taxon>
        <taxon>Bacillati</taxon>
        <taxon>Bacillota</taxon>
        <taxon>Clostridia</taxon>
        <taxon>Eubacteriales</taxon>
        <taxon>Desulfitobacteriaceae</taxon>
        <taxon>Desulfosporosinus</taxon>
    </lineage>
</organism>
<sequence length="220" mass="25144">MSEQYQEAWRTYFAKNGYQPLLQMETDGPESFIIEEFCNDDGTVPEELSEIYLLCNESGVPCELLLVLDVSDGWKEDAIKALCREWDERILSFLNFGSLPGREQQSQYLLKYNVMQILLSDPVIARCAAAMSEEKSTNISRKLFVSIENGDVTESDLSMLPFYFDQLTQGTTASESESELEQILPRRDKVMCLYETYTTEKAFSEEEVAAVKEWLGNAKN</sequence>
<gene>
    <name evidence="1" type="ordered locus">Desmer_3419</name>
</gene>
<proteinExistence type="predicted"/>
<dbReference type="KEGG" id="dmi:Desmer_3419"/>
<reference evidence="1 2" key="1">
    <citation type="journal article" date="2012" name="J. Bacteriol.">
        <title>Complete genome sequences of Desulfosporosinus orientis DSM765T, Desulfosporosinus youngiae DSM17734T, Desulfosporosinus meridiei DSM13257T, and Desulfosporosinus acidiphilus DSM22704T.</title>
        <authorList>
            <person name="Pester M."/>
            <person name="Brambilla E."/>
            <person name="Alazard D."/>
            <person name="Rattei T."/>
            <person name="Weinmaier T."/>
            <person name="Han J."/>
            <person name="Lucas S."/>
            <person name="Lapidus A."/>
            <person name="Cheng J.F."/>
            <person name="Goodwin L."/>
            <person name="Pitluck S."/>
            <person name="Peters L."/>
            <person name="Ovchinnikova G."/>
            <person name="Teshima H."/>
            <person name="Detter J.C."/>
            <person name="Han C.S."/>
            <person name="Tapia R."/>
            <person name="Land M.L."/>
            <person name="Hauser L."/>
            <person name="Kyrpides N.C."/>
            <person name="Ivanova N.N."/>
            <person name="Pagani I."/>
            <person name="Huntmann M."/>
            <person name="Wei C.L."/>
            <person name="Davenport K.W."/>
            <person name="Daligault H."/>
            <person name="Chain P.S."/>
            <person name="Chen A."/>
            <person name="Mavromatis K."/>
            <person name="Markowitz V."/>
            <person name="Szeto E."/>
            <person name="Mikhailova N."/>
            <person name="Pati A."/>
            <person name="Wagner M."/>
            <person name="Woyke T."/>
            <person name="Ollivier B."/>
            <person name="Klenk H.P."/>
            <person name="Spring S."/>
            <person name="Loy A."/>
        </authorList>
    </citation>
    <scope>NUCLEOTIDE SEQUENCE [LARGE SCALE GENOMIC DNA]</scope>
    <source>
        <strain evidence="2">ATCC BAA-275 / DSM 13257 / NCIMB 13706 / S10</strain>
    </source>
</reference>
<dbReference type="AlphaFoldDB" id="J7J1T2"/>
<protein>
    <submittedName>
        <fullName evidence="1">Uncharacterized protein</fullName>
    </submittedName>
</protein>